<sequence length="107" mass="11868">MPSIDIHSLNVEKEYNGELNSKDDVGPAIRYAASFMAEALMIIMLQATSMKIGRNCQGIRYSNGTELTGQGFKFFPVEQKVMRALCFIKTLVVGDDKAVESERSVCL</sequence>
<organism evidence="1 2">
    <name type="scientific">Populus alba</name>
    <name type="common">White poplar</name>
    <dbReference type="NCBI Taxonomy" id="43335"/>
    <lineage>
        <taxon>Eukaryota</taxon>
        <taxon>Viridiplantae</taxon>
        <taxon>Streptophyta</taxon>
        <taxon>Embryophyta</taxon>
        <taxon>Tracheophyta</taxon>
        <taxon>Spermatophyta</taxon>
        <taxon>Magnoliopsida</taxon>
        <taxon>eudicotyledons</taxon>
        <taxon>Gunneridae</taxon>
        <taxon>Pentapetalae</taxon>
        <taxon>rosids</taxon>
        <taxon>fabids</taxon>
        <taxon>Malpighiales</taxon>
        <taxon>Salicaceae</taxon>
        <taxon>Saliceae</taxon>
        <taxon>Populus</taxon>
    </lineage>
</organism>
<comment type="caution">
    <text evidence="1">The sequence shown here is derived from an EMBL/GenBank/DDBJ whole genome shotgun (WGS) entry which is preliminary data.</text>
</comment>
<evidence type="ECO:0000313" key="1">
    <source>
        <dbReference type="EMBL" id="KAL3604100.1"/>
    </source>
</evidence>
<accession>A0ACC4CT26</accession>
<gene>
    <name evidence="1" type="ORF">D5086_004959</name>
</gene>
<keyword evidence="2" id="KW-1185">Reference proteome</keyword>
<dbReference type="EMBL" id="RCHU02000002">
    <property type="protein sequence ID" value="KAL3604100.1"/>
    <property type="molecule type" value="Genomic_DNA"/>
</dbReference>
<protein>
    <submittedName>
        <fullName evidence="1">Uncharacterized protein</fullName>
    </submittedName>
</protein>
<name>A0ACC4CT26_POPAL</name>
<evidence type="ECO:0000313" key="2">
    <source>
        <dbReference type="Proteomes" id="UP000309997"/>
    </source>
</evidence>
<dbReference type="Proteomes" id="UP000309997">
    <property type="component" value="Unassembled WGS sequence"/>
</dbReference>
<proteinExistence type="predicted"/>
<reference evidence="1 2" key="1">
    <citation type="journal article" date="2024" name="Plant Biotechnol. J.">
        <title>Genome and CRISPR/Cas9 system of a widespread forest tree (Populus alba) in the world.</title>
        <authorList>
            <person name="Liu Y.J."/>
            <person name="Jiang P.F."/>
            <person name="Han X.M."/>
            <person name="Li X.Y."/>
            <person name="Wang H.M."/>
            <person name="Wang Y.J."/>
            <person name="Wang X.X."/>
            <person name="Zeng Q.Y."/>
        </authorList>
    </citation>
    <scope>NUCLEOTIDE SEQUENCE [LARGE SCALE GENOMIC DNA]</scope>
    <source>
        <strain evidence="2">cv. PAL-ZL1</strain>
    </source>
</reference>